<sequence length="60" mass="6884">MYDVKHAKKIITSNLKLFYSETCNYKPQFLDMVNLIEKNIPTAKVSGTEGKEGKITFMIL</sequence>
<keyword evidence="2" id="KW-1185">Reference proteome</keyword>
<protein>
    <submittedName>
        <fullName evidence="1">Migration and invasion enhancer 1</fullName>
    </submittedName>
</protein>
<proteinExistence type="predicted"/>
<dbReference type="EMBL" id="JAUDFV010000147">
    <property type="protein sequence ID" value="KAL2720286.1"/>
    <property type="molecule type" value="Genomic_DNA"/>
</dbReference>
<dbReference type="Proteomes" id="UP001607302">
    <property type="component" value="Unassembled WGS sequence"/>
</dbReference>
<dbReference type="AlphaFoldDB" id="A0ABD2AI48"/>
<reference evidence="1 2" key="1">
    <citation type="journal article" date="2024" name="Ann. Entomol. Soc. Am.">
        <title>Genomic analyses of the southern and eastern yellowjacket wasps (Hymenoptera: Vespidae) reveal evolutionary signatures of social life.</title>
        <authorList>
            <person name="Catto M.A."/>
            <person name="Caine P.B."/>
            <person name="Orr S.E."/>
            <person name="Hunt B.G."/>
            <person name="Goodisman M.A.D."/>
        </authorList>
    </citation>
    <scope>NUCLEOTIDE SEQUENCE [LARGE SCALE GENOMIC DNA]</scope>
    <source>
        <strain evidence="1">233</strain>
        <tissue evidence="1">Head and thorax</tissue>
    </source>
</reference>
<gene>
    <name evidence="1" type="ORF">V1478_010552</name>
</gene>
<evidence type="ECO:0000313" key="1">
    <source>
        <dbReference type="EMBL" id="KAL2720286.1"/>
    </source>
</evidence>
<name>A0ABD2AI48_VESSQ</name>
<organism evidence="1 2">
    <name type="scientific">Vespula squamosa</name>
    <name type="common">Southern yellow jacket</name>
    <name type="synonym">Wasp</name>
    <dbReference type="NCBI Taxonomy" id="30214"/>
    <lineage>
        <taxon>Eukaryota</taxon>
        <taxon>Metazoa</taxon>
        <taxon>Ecdysozoa</taxon>
        <taxon>Arthropoda</taxon>
        <taxon>Hexapoda</taxon>
        <taxon>Insecta</taxon>
        <taxon>Pterygota</taxon>
        <taxon>Neoptera</taxon>
        <taxon>Endopterygota</taxon>
        <taxon>Hymenoptera</taxon>
        <taxon>Apocrita</taxon>
        <taxon>Aculeata</taxon>
        <taxon>Vespoidea</taxon>
        <taxon>Vespidae</taxon>
        <taxon>Vespinae</taxon>
        <taxon>Vespula</taxon>
    </lineage>
</organism>
<accession>A0ABD2AI48</accession>
<comment type="caution">
    <text evidence="1">The sequence shown here is derived from an EMBL/GenBank/DDBJ whole genome shotgun (WGS) entry which is preliminary data.</text>
</comment>
<evidence type="ECO:0000313" key="2">
    <source>
        <dbReference type="Proteomes" id="UP001607302"/>
    </source>
</evidence>